<comment type="caution">
    <text evidence="1">The sequence shown here is derived from an EMBL/GenBank/DDBJ whole genome shotgun (WGS) entry which is preliminary data.</text>
</comment>
<name>A0AAW2KFJ0_9LAMI</name>
<protein>
    <submittedName>
        <fullName evidence="1">Uncharacterized protein</fullName>
    </submittedName>
</protein>
<accession>A0AAW2KFJ0</accession>
<dbReference type="AlphaFoldDB" id="A0AAW2KFJ0"/>
<gene>
    <name evidence="1" type="ORF">Sangu_3047800</name>
</gene>
<proteinExistence type="predicted"/>
<dbReference type="EMBL" id="JACGWK010000139">
    <property type="protein sequence ID" value="KAL0305172.1"/>
    <property type="molecule type" value="Genomic_DNA"/>
</dbReference>
<organism evidence="1">
    <name type="scientific">Sesamum angustifolium</name>
    <dbReference type="NCBI Taxonomy" id="2727405"/>
    <lineage>
        <taxon>Eukaryota</taxon>
        <taxon>Viridiplantae</taxon>
        <taxon>Streptophyta</taxon>
        <taxon>Embryophyta</taxon>
        <taxon>Tracheophyta</taxon>
        <taxon>Spermatophyta</taxon>
        <taxon>Magnoliopsida</taxon>
        <taxon>eudicotyledons</taxon>
        <taxon>Gunneridae</taxon>
        <taxon>Pentapetalae</taxon>
        <taxon>asterids</taxon>
        <taxon>lamiids</taxon>
        <taxon>Lamiales</taxon>
        <taxon>Pedaliaceae</taxon>
        <taxon>Sesamum</taxon>
    </lineage>
</organism>
<evidence type="ECO:0000313" key="1">
    <source>
        <dbReference type="EMBL" id="KAL0305172.1"/>
    </source>
</evidence>
<sequence>MLLRSSAPPSLERIRWRRPEQAPAVEKSCLMLLAPRIAGLSHNCARSESSVSWSVRMQRYGNGMGRSGQGTRCGGACGCRCQPVYILNWQAVCCTSVLAFFIFF</sequence>
<reference evidence="1" key="2">
    <citation type="journal article" date="2024" name="Plant">
        <title>Genomic evolution and insights into agronomic trait innovations of Sesamum species.</title>
        <authorList>
            <person name="Miao H."/>
            <person name="Wang L."/>
            <person name="Qu L."/>
            <person name="Liu H."/>
            <person name="Sun Y."/>
            <person name="Le M."/>
            <person name="Wang Q."/>
            <person name="Wei S."/>
            <person name="Zheng Y."/>
            <person name="Lin W."/>
            <person name="Duan Y."/>
            <person name="Cao H."/>
            <person name="Xiong S."/>
            <person name="Wang X."/>
            <person name="Wei L."/>
            <person name="Li C."/>
            <person name="Ma Q."/>
            <person name="Ju M."/>
            <person name="Zhao R."/>
            <person name="Li G."/>
            <person name="Mu C."/>
            <person name="Tian Q."/>
            <person name="Mei H."/>
            <person name="Zhang T."/>
            <person name="Gao T."/>
            <person name="Zhang H."/>
        </authorList>
    </citation>
    <scope>NUCLEOTIDE SEQUENCE</scope>
    <source>
        <strain evidence="1">G01</strain>
    </source>
</reference>
<reference evidence="1" key="1">
    <citation type="submission" date="2020-06" db="EMBL/GenBank/DDBJ databases">
        <authorList>
            <person name="Li T."/>
            <person name="Hu X."/>
            <person name="Zhang T."/>
            <person name="Song X."/>
            <person name="Zhang H."/>
            <person name="Dai N."/>
            <person name="Sheng W."/>
            <person name="Hou X."/>
            <person name="Wei L."/>
        </authorList>
    </citation>
    <scope>NUCLEOTIDE SEQUENCE</scope>
    <source>
        <strain evidence="1">G01</strain>
        <tissue evidence="1">Leaf</tissue>
    </source>
</reference>